<gene>
    <name evidence="2" type="ORF">JF50_11940</name>
</gene>
<name>A0A0C1MPV2_9GAMM</name>
<sequence>MKPSLVSIALTATLLGTGCQQTSTQTTDAATVNDTTIRVATFNVSMEATNYQADKTLDVSGNVLTNALRSGEVQQINNIAEIIQRTRPDIILLNEFDYIADPEQGINLFKKAYLEVSQNGFEPISYPHVYLAPVNTGVKTPLTSKDSKLTHYGFGKYPGQYGMVLLSKFPIDADQVRTFQHFLWKDMPNNMMPTTEGGKSWYAQSERAIMRLSSKSHWDIPVQVCNQQINVLASHPTPPVFDGPEDRNGKRNHDELRLWKDYISATGHSYIYDDAGLKGGFSGSSFVIVGDLNASDVDGDGHPNAIRQLLTHSRVNNLAIPKSEGGRLNKPQNANAIAHTAHWGMRADYVLPSSDLNIIDSGVFWPAQHEPGAELVANRAASSDHRLVWVDILLPSNCTK</sequence>
<dbReference type="Pfam" id="PF03372">
    <property type="entry name" value="Exo_endo_phos"/>
    <property type="match status" value="1"/>
</dbReference>
<organism evidence="2 3">
    <name type="scientific">Pseudoalteromonas luteoviolacea</name>
    <dbReference type="NCBI Taxonomy" id="43657"/>
    <lineage>
        <taxon>Bacteria</taxon>
        <taxon>Pseudomonadati</taxon>
        <taxon>Pseudomonadota</taxon>
        <taxon>Gammaproteobacteria</taxon>
        <taxon>Alteromonadales</taxon>
        <taxon>Pseudoalteromonadaceae</taxon>
        <taxon>Pseudoalteromonas</taxon>
    </lineage>
</organism>
<keyword evidence="2" id="KW-0540">Nuclease</keyword>
<keyword evidence="2" id="KW-0378">Hydrolase</keyword>
<evidence type="ECO:0000313" key="3">
    <source>
        <dbReference type="Proteomes" id="UP000031327"/>
    </source>
</evidence>
<feature type="domain" description="Endonuclease/exonuclease/phosphatase" evidence="1">
    <location>
        <begin position="40"/>
        <end position="385"/>
    </location>
</feature>
<protein>
    <submittedName>
        <fullName evidence="2">Endonuclease</fullName>
    </submittedName>
</protein>
<dbReference type="Gene3D" id="3.60.10.10">
    <property type="entry name" value="Endonuclease/exonuclease/phosphatase"/>
    <property type="match status" value="1"/>
</dbReference>
<reference evidence="2 3" key="1">
    <citation type="submission" date="2014-12" db="EMBL/GenBank/DDBJ databases">
        <title>Draft Genome Sequence of Pseudoalteromonas luteoviolacea HI1.</title>
        <authorList>
            <person name="Asahina A.Y."/>
            <person name="Hadfield M.G."/>
        </authorList>
    </citation>
    <scope>NUCLEOTIDE SEQUENCE [LARGE SCALE GENOMIC DNA]</scope>
    <source>
        <strain evidence="2 3">HI1</strain>
    </source>
</reference>
<dbReference type="SUPFAM" id="SSF56219">
    <property type="entry name" value="DNase I-like"/>
    <property type="match status" value="1"/>
</dbReference>
<dbReference type="OrthoDB" id="292013at2"/>
<dbReference type="EMBL" id="JWIC01000006">
    <property type="protein sequence ID" value="KID56633.1"/>
    <property type="molecule type" value="Genomic_DNA"/>
</dbReference>
<dbReference type="PROSITE" id="PS51257">
    <property type="entry name" value="PROKAR_LIPOPROTEIN"/>
    <property type="match status" value="1"/>
</dbReference>
<dbReference type="AlphaFoldDB" id="A0A0C1MPV2"/>
<dbReference type="GO" id="GO:0004519">
    <property type="term" value="F:endonuclease activity"/>
    <property type="evidence" value="ECO:0007669"/>
    <property type="project" value="UniProtKB-KW"/>
</dbReference>
<proteinExistence type="predicted"/>
<dbReference type="InterPro" id="IPR036691">
    <property type="entry name" value="Endo/exonu/phosph_ase_sf"/>
</dbReference>
<evidence type="ECO:0000259" key="1">
    <source>
        <dbReference type="Pfam" id="PF03372"/>
    </source>
</evidence>
<comment type="caution">
    <text evidence="2">The sequence shown here is derived from an EMBL/GenBank/DDBJ whole genome shotgun (WGS) entry which is preliminary data.</text>
</comment>
<dbReference type="InterPro" id="IPR005135">
    <property type="entry name" value="Endo/exonuclease/phosphatase"/>
</dbReference>
<keyword evidence="2" id="KW-0255">Endonuclease</keyword>
<dbReference type="RefSeq" id="WP_039609700.1">
    <property type="nucleotide sequence ID" value="NZ_JWIC01000006.1"/>
</dbReference>
<dbReference type="Proteomes" id="UP000031327">
    <property type="component" value="Unassembled WGS sequence"/>
</dbReference>
<accession>A0A0C1MPV2</accession>
<evidence type="ECO:0000313" key="2">
    <source>
        <dbReference type="EMBL" id="KID56633.1"/>
    </source>
</evidence>